<protein>
    <submittedName>
        <fullName evidence="2">Nucleoside-diphosphate-sugar epimerase</fullName>
    </submittedName>
</protein>
<dbReference type="EMBL" id="SMFR01000001">
    <property type="protein sequence ID" value="TCJ99638.1"/>
    <property type="molecule type" value="Genomic_DNA"/>
</dbReference>
<dbReference type="RefSeq" id="WP_067450701.1">
    <property type="nucleotide sequence ID" value="NZ_SMFR01000001.1"/>
</dbReference>
<keyword evidence="3" id="KW-1185">Reference proteome</keyword>
<dbReference type="AlphaFoldDB" id="A0A4R1G3A4"/>
<dbReference type="InterPro" id="IPR036291">
    <property type="entry name" value="NAD(P)-bd_dom_sf"/>
</dbReference>
<reference evidence="2 3" key="1">
    <citation type="submission" date="2019-03" db="EMBL/GenBank/DDBJ databases">
        <title>Genomic Encyclopedia of Type Strains, Phase IV (KMG-IV): sequencing the most valuable type-strain genomes for metagenomic binning, comparative biology and taxonomic classification.</title>
        <authorList>
            <person name="Goeker M."/>
        </authorList>
    </citation>
    <scope>NUCLEOTIDE SEQUENCE [LARGE SCALE GENOMIC DNA]</scope>
    <source>
        <strain evidence="2 3">DSM 44684</strain>
    </source>
</reference>
<dbReference type="SUPFAM" id="SSF51735">
    <property type="entry name" value="NAD(P)-binding Rossmann-fold domains"/>
    <property type="match status" value="1"/>
</dbReference>
<sequence length="339" mass="35443">MTVLVTGATGFVGGAVVRGLVARGVAVRAMVRDPAAAPTGVDVAVADLGDAGSLARALTGVRAVVHAAALLGEFGRPAEFFAVNVAGTDRLVQEAIAAGVARFVFIGSPSALMAPDGGDQVGIDETVPYPARFLNSYCETKAVAEQLVLAADTPEFTTCSLRPRAVWGPGDRHGPIVQLLAKLRAGRLPDLSGGRDVRASLCYIDHLVDAVARALTAEKVGGRAYFIADAEPVSVWSTLDAVAARFSLSGPSVTVPAPVLDAALATIETLWRIPALARRRTPPLSRYAVALVTRSATYDISRASRELGYQPAVPFATGLDNFHHWVDQVGGLDRLLEDA</sequence>
<dbReference type="Proteomes" id="UP000294856">
    <property type="component" value="Unassembled WGS sequence"/>
</dbReference>
<dbReference type="Pfam" id="PF01073">
    <property type="entry name" value="3Beta_HSD"/>
    <property type="match status" value="1"/>
</dbReference>
<dbReference type="InterPro" id="IPR051783">
    <property type="entry name" value="NAD(P)-dependent_oxidoreduct"/>
</dbReference>
<dbReference type="GO" id="GO:0016616">
    <property type="term" value="F:oxidoreductase activity, acting on the CH-OH group of donors, NAD or NADP as acceptor"/>
    <property type="evidence" value="ECO:0007669"/>
    <property type="project" value="InterPro"/>
</dbReference>
<dbReference type="OrthoDB" id="3174087at2"/>
<dbReference type="Gene3D" id="3.40.50.720">
    <property type="entry name" value="NAD(P)-binding Rossmann-like Domain"/>
    <property type="match status" value="1"/>
</dbReference>
<dbReference type="GO" id="GO:0006694">
    <property type="term" value="P:steroid biosynthetic process"/>
    <property type="evidence" value="ECO:0007669"/>
    <property type="project" value="InterPro"/>
</dbReference>
<dbReference type="GO" id="GO:0005737">
    <property type="term" value="C:cytoplasm"/>
    <property type="evidence" value="ECO:0007669"/>
    <property type="project" value="TreeGrafter"/>
</dbReference>
<evidence type="ECO:0000313" key="2">
    <source>
        <dbReference type="EMBL" id="TCJ99638.1"/>
    </source>
</evidence>
<dbReference type="PANTHER" id="PTHR48079">
    <property type="entry name" value="PROTEIN YEEZ"/>
    <property type="match status" value="1"/>
</dbReference>
<proteinExistence type="predicted"/>
<name>A0A4R1G3A4_9NOCA</name>
<dbReference type="PANTHER" id="PTHR48079:SF6">
    <property type="entry name" value="NAD(P)-BINDING DOMAIN-CONTAINING PROTEIN-RELATED"/>
    <property type="match status" value="1"/>
</dbReference>
<organism evidence="2 3">
    <name type="scientific">Nocardia alba</name>
    <dbReference type="NCBI Taxonomy" id="225051"/>
    <lineage>
        <taxon>Bacteria</taxon>
        <taxon>Bacillati</taxon>
        <taxon>Actinomycetota</taxon>
        <taxon>Actinomycetes</taxon>
        <taxon>Mycobacteriales</taxon>
        <taxon>Nocardiaceae</taxon>
        <taxon>Nocardia</taxon>
    </lineage>
</organism>
<feature type="domain" description="3-beta hydroxysteroid dehydrogenase/isomerase" evidence="1">
    <location>
        <begin position="4"/>
        <end position="240"/>
    </location>
</feature>
<accession>A0A4R1G3A4</accession>
<dbReference type="InterPro" id="IPR002225">
    <property type="entry name" value="3Beta_OHSteriod_DH/Estase"/>
</dbReference>
<evidence type="ECO:0000259" key="1">
    <source>
        <dbReference type="Pfam" id="PF01073"/>
    </source>
</evidence>
<dbReference type="GO" id="GO:0004029">
    <property type="term" value="F:aldehyde dehydrogenase (NAD+) activity"/>
    <property type="evidence" value="ECO:0007669"/>
    <property type="project" value="TreeGrafter"/>
</dbReference>
<dbReference type="STRING" id="1210063.GCA_001612665_03117"/>
<comment type="caution">
    <text evidence="2">The sequence shown here is derived from an EMBL/GenBank/DDBJ whole genome shotgun (WGS) entry which is preliminary data.</text>
</comment>
<gene>
    <name evidence="2" type="ORF">DFR71_0620</name>
</gene>
<evidence type="ECO:0000313" key="3">
    <source>
        <dbReference type="Proteomes" id="UP000294856"/>
    </source>
</evidence>